<proteinExistence type="predicted"/>
<dbReference type="Proteomes" id="UP000670092">
    <property type="component" value="Unassembled WGS sequence"/>
</dbReference>
<protein>
    <submittedName>
        <fullName evidence="1">Uncharacterized protein</fullName>
    </submittedName>
</protein>
<evidence type="ECO:0000313" key="1">
    <source>
        <dbReference type="EMBL" id="KAG5296144.1"/>
    </source>
</evidence>
<gene>
    <name evidence="1" type="ORF">I7I52_06701</name>
</gene>
<evidence type="ECO:0000313" key="2">
    <source>
        <dbReference type="Proteomes" id="UP000670092"/>
    </source>
</evidence>
<dbReference type="EMBL" id="JAEVHI010000003">
    <property type="protein sequence ID" value="KAG5296144.1"/>
    <property type="molecule type" value="Genomic_DNA"/>
</dbReference>
<reference evidence="1 2" key="1">
    <citation type="submission" date="2021-01" db="EMBL/GenBank/DDBJ databases">
        <title>Chromosome-level genome assembly of a human fungal pathogen reveals clustering of transcriptionally co-regulated genes.</title>
        <authorList>
            <person name="Voorhies M."/>
            <person name="Cohen S."/>
            <person name="Shea T.P."/>
            <person name="Petrus S."/>
            <person name="Munoz J.F."/>
            <person name="Poplawski S."/>
            <person name="Goldman W.E."/>
            <person name="Michael T."/>
            <person name="Cuomo C.A."/>
            <person name="Sil A."/>
            <person name="Beyhan S."/>
        </authorList>
    </citation>
    <scope>NUCLEOTIDE SEQUENCE [LARGE SCALE GENOMIC DNA]</scope>
    <source>
        <strain evidence="1 2">G184AR</strain>
    </source>
</reference>
<accession>A0A8H7YV21</accession>
<dbReference type="VEuPathDB" id="FungiDB:I7I52_06701"/>
<comment type="caution">
    <text evidence="1">The sequence shown here is derived from an EMBL/GenBank/DDBJ whole genome shotgun (WGS) entry which is preliminary data.</text>
</comment>
<organism evidence="1 2">
    <name type="scientific">Ajellomyces capsulatus</name>
    <name type="common">Darling's disease fungus</name>
    <name type="synonym">Histoplasma capsulatum</name>
    <dbReference type="NCBI Taxonomy" id="5037"/>
    <lineage>
        <taxon>Eukaryota</taxon>
        <taxon>Fungi</taxon>
        <taxon>Dikarya</taxon>
        <taxon>Ascomycota</taxon>
        <taxon>Pezizomycotina</taxon>
        <taxon>Eurotiomycetes</taxon>
        <taxon>Eurotiomycetidae</taxon>
        <taxon>Onygenales</taxon>
        <taxon>Ajellomycetaceae</taxon>
        <taxon>Histoplasma</taxon>
    </lineage>
</organism>
<dbReference type="AlphaFoldDB" id="A0A8H7YV21"/>
<sequence length="74" mass="8507">MWTGAAVPTKKLTLLSRRRIMPDGDREKTRLAPRIWEGVTRSLGVYPGKKIMKSTWRSARLNCMCSNVPMRESE</sequence>
<name>A0A8H7YV21_AJECA</name>